<reference evidence="2" key="1">
    <citation type="journal article" date="2021" name="Proc. Natl. Acad. Sci. U.S.A.">
        <title>A Catalog of Tens of Thousands of Viruses from Human Metagenomes Reveals Hidden Associations with Chronic Diseases.</title>
        <authorList>
            <person name="Tisza M.J."/>
            <person name="Buck C.B."/>
        </authorList>
    </citation>
    <scope>NUCLEOTIDE SEQUENCE</scope>
    <source>
        <strain evidence="2">Ctj495</strain>
    </source>
</reference>
<accession>A0A8S5LDM4</accession>
<keyword evidence="1" id="KW-0472">Membrane</keyword>
<keyword evidence="1" id="KW-1133">Transmembrane helix</keyword>
<dbReference type="EMBL" id="BK014692">
    <property type="protein sequence ID" value="DAD68117.1"/>
    <property type="molecule type" value="Genomic_DNA"/>
</dbReference>
<evidence type="ECO:0000313" key="2">
    <source>
        <dbReference type="EMBL" id="DAD68117.1"/>
    </source>
</evidence>
<feature type="transmembrane region" description="Helical" evidence="1">
    <location>
        <begin position="93"/>
        <end position="115"/>
    </location>
</feature>
<keyword evidence="1" id="KW-0812">Transmembrane</keyword>
<sequence length="286" mass="31089">MNLGIVTRLAGRAGLVLSKHAPTILTAAGTVGFIGTTVLASKATLKVEETLAEETALLVKVHEAHEDGKLTDKDATRDKVILYTRMTTKLAKLYAPALILGAASIASLITGHGIMLKRNASLAAAYAAVDQAFKTYKKKVESKFGKDAVLDAIVSVADEDLTKDEMTLEAISAVDRVSPYGVIFDDENINWSADEDLSMLHLKCQQQYANDILQTRGHIFLNEVYKMLGFPHTPAGAVTGWVKGNGDDFVDFNIFEGTFEGEDKNGRTVTKWALDFNVDGVMYDKI</sequence>
<proteinExistence type="predicted"/>
<evidence type="ECO:0000256" key="1">
    <source>
        <dbReference type="SAM" id="Phobius"/>
    </source>
</evidence>
<dbReference type="Pfam" id="PF19880">
    <property type="entry name" value="DUF6353"/>
    <property type="match status" value="1"/>
</dbReference>
<protein>
    <submittedName>
        <fullName evidence="2">Uncharacterized protein</fullName>
    </submittedName>
</protein>
<name>A0A8S5LDM4_9CAUD</name>
<dbReference type="InterPro" id="IPR045933">
    <property type="entry name" value="DUF6353"/>
</dbReference>
<organism evidence="2">
    <name type="scientific">Siphoviridae sp. ctj495</name>
    <dbReference type="NCBI Taxonomy" id="2823592"/>
    <lineage>
        <taxon>Viruses</taxon>
        <taxon>Duplodnaviria</taxon>
        <taxon>Heunggongvirae</taxon>
        <taxon>Uroviricota</taxon>
        <taxon>Caudoviricetes</taxon>
    </lineage>
</organism>